<reference evidence="6" key="1">
    <citation type="journal article" date="2015" name="J. Biotechnol.">
        <title>Complete genome sequence of Streptomyces ambofaciens ATCC 23877, the spiramycin producer.</title>
        <authorList>
            <person name="Thibessard A."/>
            <person name="Haas D."/>
            <person name="Gerbaud C."/>
            <person name="Aigle B."/>
            <person name="Lautru S."/>
            <person name="Pernodet J.L."/>
            <person name="Leblond P."/>
        </authorList>
    </citation>
    <scope>NUCLEOTIDE SEQUENCE [LARGE SCALE GENOMIC DNA]</scope>
    <source>
        <strain evidence="6">ATCC 23877 / 3486 / DSM 40053 / JCM 4204 / NBRC 12836 / NRRL B-2516</strain>
    </source>
</reference>
<dbReference type="GO" id="GO:0004553">
    <property type="term" value="F:hydrolase activity, hydrolyzing O-glycosyl compounds"/>
    <property type="evidence" value="ECO:0007669"/>
    <property type="project" value="InterPro"/>
</dbReference>
<dbReference type="EMBL" id="CP012382">
    <property type="protein sequence ID" value="AKZ58908.1"/>
    <property type="molecule type" value="Genomic_DNA"/>
</dbReference>
<evidence type="ECO:0000313" key="5">
    <source>
        <dbReference type="EMBL" id="AKZ58908.1"/>
    </source>
</evidence>
<dbReference type="GO" id="GO:0030247">
    <property type="term" value="F:polysaccharide binding"/>
    <property type="evidence" value="ECO:0007669"/>
    <property type="project" value="UniProtKB-UniRule"/>
</dbReference>
<evidence type="ECO:0000259" key="4">
    <source>
        <dbReference type="PROSITE" id="PS51173"/>
    </source>
</evidence>
<gene>
    <name evidence="5" type="ORF">SAM23877_5863</name>
</gene>
<evidence type="ECO:0000256" key="2">
    <source>
        <dbReference type="ARBA" id="ARBA00023326"/>
    </source>
</evidence>
<dbReference type="Pfam" id="PF00553">
    <property type="entry name" value="CBM_2"/>
    <property type="match status" value="1"/>
</dbReference>
<feature type="region of interest" description="Disordered" evidence="3">
    <location>
        <begin position="313"/>
        <end position="402"/>
    </location>
</feature>
<feature type="region of interest" description="Disordered" evidence="3">
    <location>
        <begin position="259"/>
        <end position="282"/>
    </location>
</feature>
<dbReference type="AlphaFoldDB" id="A0A0K2B120"/>
<dbReference type="KEGG" id="samb:SAM23877_5863"/>
<dbReference type="STRING" id="1889.SAM40697_5358"/>
<protein>
    <submittedName>
        <fullName evidence="5">Cellulose-binding protein</fullName>
    </submittedName>
</protein>
<evidence type="ECO:0000256" key="1">
    <source>
        <dbReference type="ARBA" id="ARBA00022729"/>
    </source>
</evidence>
<dbReference type="InterPro" id="IPR008965">
    <property type="entry name" value="CBM2/CBM3_carb-bd_dom_sf"/>
</dbReference>
<dbReference type="SMART" id="SM00637">
    <property type="entry name" value="CBD_II"/>
    <property type="match status" value="1"/>
</dbReference>
<keyword evidence="2" id="KW-0624">Polysaccharide degradation</keyword>
<proteinExistence type="predicted"/>
<evidence type="ECO:0000313" key="6">
    <source>
        <dbReference type="Proteomes" id="UP000061018"/>
    </source>
</evidence>
<sequence>MPDLPSPKDAAEAALLAECRDTVLSYAALCTSGPEAAARLAAEAFTHGMREVRAADPAAARGAARPQSRLPRTALLLTAVRTTAAGWEDGGRGQELDPGLRQWLGSPRAARYTGPPPRRPLALRGLKDMQAPDAELLWLADVEVLPPQVVARRLGLDPATVTEELAQVRRLFRDRCRRGHLDAPPAPPCRGYARLLDAVTRSPAADTPDDLSRHLADCPDCAEAAACLSPHDDRLAAALAAGVLGWGGLAHLERRRRDAEARRAAGSPAPDDDRAEGVPDGDPRARLVRGGLLATAVLVSLLALTVTLVPSRGTADDAAAPTDTADRRPAAVPVPSPPSADSRPSPDAERASAGAAAPVADGTPDEKAPDPAPQGTATPTASAGGPTGPDRAPAPDPGTPAPAACRVRYDLVNQWPDGFQATVTVTTVRALDSWQVAWTFPDGQRIGQMWDAGYAQTGPRATATAAAHNASVPAGGRLAFGFLASWRGRNAPPYDFTLNGRECERG</sequence>
<dbReference type="SUPFAM" id="SSF49384">
    <property type="entry name" value="Carbohydrate-binding domain"/>
    <property type="match status" value="1"/>
</dbReference>
<feature type="compositionally biased region" description="Low complexity" evidence="3">
    <location>
        <begin position="351"/>
        <end position="360"/>
    </location>
</feature>
<keyword evidence="2" id="KW-0119">Carbohydrate metabolism</keyword>
<dbReference type="InterPro" id="IPR012291">
    <property type="entry name" value="CBM2_carb-bd_dom_sf"/>
</dbReference>
<dbReference type="PROSITE" id="PS51173">
    <property type="entry name" value="CBM2"/>
    <property type="match status" value="1"/>
</dbReference>
<feature type="domain" description="CBM2" evidence="4">
    <location>
        <begin position="398"/>
        <end position="506"/>
    </location>
</feature>
<organism evidence="5 6">
    <name type="scientific">Streptomyces ambofaciens (strain ATCC 23877 / 3486 / DSM 40053 / JCM 4204 / NBRC 12836 / NRRL B-2516)</name>
    <dbReference type="NCBI Taxonomy" id="278992"/>
    <lineage>
        <taxon>Bacteria</taxon>
        <taxon>Bacillati</taxon>
        <taxon>Actinomycetota</taxon>
        <taxon>Actinomycetes</taxon>
        <taxon>Kitasatosporales</taxon>
        <taxon>Streptomycetaceae</taxon>
        <taxon>Streptomyces</taxon>
    </lineage>
</organism>
<feature type="compositionally biased region" description="Low complexity" evidence="3">
    <location>
        <begin position="373"/>
        <end position="391"/>
    </location>
</feature>
<dbReference type="Proteomes" id="UP000061018">
    <property type="component" value="Chromosome"/>
</dbReference>
<dbReference type="GO" id="GO:0000272">
    <property type="term" value="P:polysaccharide catabolic process"/>
    <property type="evidence" value="ECO:0007669"/>
    <property type="project" value="UniProtKB-KW"/>
</dbReference>
<feature type="compositionally biased region" description="Basic and acidic residues" evidence="3">
    <location>
        <begin position="271"/>
        <end position="282"/>
    </location>
</feature>
<dbReference type="InterPro" id="IPR001919">
    <property type="entry name" value="CBD2"/>
</dbReference>
<keyword evidence="1" id="KW-0732">Signal</keyword>
<evidence type="ECO:0000256" key="3">
    <source>
        <dbReference type="SAM" id="MobiDB-lite"/>
    </source>
</evidence>
<dbReference type="RefSeq" id="WP_053139067.1">
    <property type="nucleotide sequence ID" value="NZ_CP012382.1"/>
</dbReference>
<accession>A0A0K2B120</accession>
<name>A0A0K2B120_STRA7</name>
<dbReference type="Gene3D" id="2.60.40.290">
    <property type="match status" value="1"/>
</dbReference>